<dbReference type="PANTHER" id="PTHR40261:SF1">
    <property type="entry name" value="RIESKE DOMAIN-CONTAINING PROTEIN"/>
    <property type="match status" value="1"/>
</dbReference>
<evidence type="ECO:0000256" key="1">
    <source>
        <dbReference type="ARBA" id="ARBA00022714"/>
    </source>
</evidence>
<evidence type="ECO:0000313" key="6">
    <source>
        <dbReference type="EMBL" id="PCI75502.1"/>
    </source>
</evidence>
<gene>
    <name evidence="6" type="ORF">COB20_12715</name>
</gene>
<reference evidence="7" key="1">
    <citation type="submission" date="2017-08" db="EMBL/GenBank/DDBJ databases">
        <title>A dynamic microbial community with high functional redundancy inhabits the cold, oxic subseafloor aquifer.</title>
        <authorList>
            <person name="Tully B.J."/>
            <person name="Wheat C.G."/>
            <person name="Glazer B.T."/>
            <person name="Huber J.A."/>
        </authorList>
    </citation>
    <scope>NUCLEOTIDE SEQUENCE [LARGE SCALE GENOMIC DNA]</scope>
</reference>
<evidence type="ECO:0000256" key="4">
    <source>
        <dbReference type="ARBA" id="ARBA00023014"/>
    </source>
</evidence>
<dbReference type="InterPro" id="IPR036922">
    <property type="entry name" value="Rieske_2Fe-2S_sf"/>
</dbReference>
<protein>
    <submittedName>
        <fullName evidence="6">(2Fe-2S)-binding protein</fullName>
    </submittedName>
</protein>
<evidence type="ECO:0000256" key="3">
    <source>
        <dbReference type="ARBA" id="ARBA00023004"/>
    </source>
</evidence>
<comment type="caution">
    <text evidence="6">The sequence shown here is derived from an EMBL/GenBank/DDBJ whole genome shotgun (WGS) entry which is preliminary data.</text>
</comment>
<dbReference type="PANTHER" id="PTHR40261">
    <property type="match status" value="1"/>
</dbReference>
<dbReference type="InterPro" id="IPR017941">
    <property type="entry name" value="Rieske_2Fe-2S"/>
</dbReference>
<keyword evidence="4" id="KW-0411">Iron-sulfur</keyword>
<proteinExistence type="predicted"/>
<dbReference type="Proteomes" id="UP000218767">
    <property type="component" value="Unassembled WGS sequence"/>
</dbReference>
<keyword evidence="2" id="KW-0479">Metal-binding</keyword>
<evidence type="ECO:0000256" key="2">
    <source>
        <dbReference type="ARBA" id="ARBA00022723"/>
    </source>
</evidence>
<dbReference type="AlphaFoldDB" id="A0A2A4WYG4"/>
<organism evidence="6 7">
    <name type="scientific">SAR86 cluster bacterium</name>
    <dbReference type="NCBI Taxonomy" id="2030880"/>
    <lineage>
        <taxon>Bacteria</taxon>
        <taxon>Pseudomonadati</taxon>
        <taxon>Pseudomonadota</taxon>
        <taxon>Gammaproteobacteria</taxon>
        <taxon>SAR86 cluster</taxon>
    </lineage>
</organism>
<dbReference type="CDD" id="cd03467">
    <property type="entry name" value="Rieske"/>
    <property type="match status" value="1"/>
</dbReference>
<sequence>MISLISADEIEEGTSKGIELNNLYMFAVKKDAELFLYWNRCPHLGTPLEWEEDRFLDSDGALIICSTHGALFEIEGGRCLAGPCKGKHLRAIPFILDNGMVMVEESALRVSTPLQ</sequence>
<name>A0A2A4WYG4_9GAMM</name>
<feature type="domain" description="Rieske" evidence="5">
    <location>
        <begin position="2"/>
        <end position="103"/>
    </location>
</feature>
<dbReference type="SUPFAM" id="SSF50022">
    <property type="entry name" value="ISP domain"/>
    <property type="match status" value="1"/>
</dbReference>
<dbReference type="EMBL" id="NVUL01000073">
    <property type="protein sequence ID" value="PCI75502.1"/>
    <property type="molecule type" value="Genomic_DNA"/>
</dbReference>
<dbReference type="GO" id="GO:0051537">
    <property type="term" value="F:2 iron, 2 sulfur cluster binding"/>
    <property type="evidence" value="ECO:0007669"/>
    <property type="project" value="UniProtKB-KW"/>
</dbReference>
<evidence type="ECO:0000313" key="7">
    <source>
        <dbReference type="Proteomes" id="UP000218767"/>
    </source>
</evidence>
<dbReference type="PROSITE" id="PS51296">
    <property type="entry name" value="RIESKE"/>
    <property type="match status" value="1"/>
</dbReference>
<keyword evidence="3" id="KW-0408">Iron</keyword>
<dbReference type="Pfam" id="PF00355">
    <property type="entry name" value="Rieske"/>
    <property type="match status" value="1"/>
</dbReference>
<dbReference type="Gene3D" id="2.102.10.10">
    <property type="entry name" value="Rieske [2Fe-2S] iron-sulphur domain"/>
    <property type="match status" value="1"/>
</dbReference>
<evidence type="ECO:0000259" key="5">
    <source>
        <dbReference type="PROSITE" id="PS51296"/>
    </source>
</evidence>
<accession>A0A2A4WYG4</accession>
<dbReference type="GO" id="GO:0046872">
    <property type="term" value="F:metal ion binding"/>
    <property type="evidence" value="ECO:0007669"/>
    <property type="project" value="UniProtKB-KW"/>
</dbReference>
<keyword evidence="1" id="KW-0001">2Fe-2S</keyword>